<dbReference type="InterPro" id="IPR008807">
    <property type="entry name" value="ROS_MUCR"/>
</dbReference>
<dbReference type="Pfam" id="PF05443">
    <property type="entry name" value="ROS_MUCR"/>
    <property type="match status" value="1"/>
</dbReference>
<evidence type="ECO:0000256" key="2">
    <source>
        <dbReference type="SAM" id="MobiDB-lite"/>
    </source>
</evidence>
<feature type="region of interest" description="Disordered" evidence="2">
    <location>
        <begin position="127"/>
        <end position="162"/>
    </location>
</feature>
<dbReference type="GO" id="GO:0003677">
    <property type="term" value="F:DNA binding"/>
    <property type="evidence" value="ECO:0007669"/>
    <property type="project" value="InterPro"/>
</dbReference>
<keyword evidence="6" id="KW-1185">Reference proteome</keyword>
<evidence type="ECO:0000313" key="5">
    <source>
        <dbReference type="Proteomes" id="UP000321960"/>
    </source>
</evidence>
<evidence type="ECO:0000313" key="3">
    <source>
        <dbReference type="EMBL" id="GEP04841.1"/>
    </source>
</evidence>
<comment type="similarity">
    <text evidence="1">Belongs to the ros/MucR family.</text>
</comment>
<organism evidence="3 5">
    <name type="scientific">Methylobacterium oxalidis</name>
    <dbReference type="NCBI Taxonomy" id="944322"/>
    <lineage>
        <taxon>Bacteria</taxon>
        <taxon>Pseudomonadati</taxon>
        <taxon>Pseudomonadota</taxon>
        <taxon>Alphaproteobacteria</taxon>
        <taxon>Hyphomicrobiales</taxon>
        <taxon>Methylobacteriaceae</taxon>
        <taxon>Methylobacterium</taxon>
    </lineage>
</organism>
<gene>
    <name evidence="4" type="ORF">GCM10007888_20470</name>
    <name evidence="3" type="ORF">MOX02_28790</name>
</gene>
<dbReference type="Proteomes" id="UP000321960">
    <property type="component" value="Unassembled WGS sequence"/>
</dbReference>
<sequence length="162" mass="17523">MDEIASSRTIYADMVAEIVSAYVSNNSVPPVELPGLIASVHGALGRMNQPAGPAAEPIEKPTPSEIKKSITPDALISFVDGKPYKTLRRHLTRHGLSFEEYKARYSLPRDYPSTAASYSAQRAELAKSLGLGRQRQKGEEAGTTAPKATRGRRKAQEATVAE</sequence>
<dbReference type="AlphaFoldDB" id="A0A512J4F8"/>
<reference evidence="6" key="2">
    <citation type="journal article" date="2019" name="Int. J. Syst. Evol. Microbiol.">
        <title>The Global Catalogue of Microorganisms (GCM) 10K type strain sequencing project: providing services to taxonomists for standard genome sequencing and annotation.</title>
        <authorList>
            <consortium name="The Broad Institute Genomics Platform"/>
            <consortium name="The Broad Institute Genome Sequencing Center for Infectious Disease"/>
            <person name="Wu L."/>
            <person name="Ma J."/>
        </authorList>
    </citation>
    <scope>NUCLEOTIDE SEQUENCE [LARGE SCALE GENOMIC DNA]</scope>
    <source>
        <strain evidence="6">NBRC 107715</strain>
    </source>
</reference>
<protein>
    <recommendedName>
        <fullName evidence="7">MucR family transcriptional regulator</fullName>
    </recommendedName>
</protein>
<dbReference type="GO" id="GO:0006355">
    <property type="term" value="P:regulation of DNA-templated transcription"/>
    <property type="evidence" value="ECO:0007669"/>
    <property type="project" value="InterPro"/>
</dbReference>
<dbReference type="Proteomes" id="UP001156856">
    <property type="component" value="Unassembled WGS sequence"/>
</dbReference>
<dbReference type="InterPro" id="IPR041920">
    <property type="entry name" value="ROS/MUCR_sf"/>
</dbReference>
<reference evidence="4" key="1">
    <citation type="journal article" date="2014" name="Int. J. Syst. Evol. Microbiol.">
        <title>Complete genome of a new Firmicutes species belonging to the dominant human colonic microbiota ('Ruminococcus bicirculans') reveals two chromosomes and a selective capacity to utilize plant glucans.</title>
        <authorList>
            <consortium name="NISC Comparative Sequencing Program"/>
            <person name="Wegmann U."/>
            <person name="Louis P."/>
            <person name="Goesmann A."/>
            <person name="Henrissat B."/>
            <person name="Duncan S.H."/>
            <person name="Flint H.J."/>
        </authorList>
    </citation>
    <scope>NUCLEOTIDE SEQUENCE</scope>
    <source>
        <strain evidence="4">NBRC 107715</strain>
    </source>
</reference>
<evidence type="ECO:0008006" key="7">
    <source>
        <dbReference type="Google" id="ProtNLM"/>
    </source>
</evidence>
<dbReference type="GO" id="GO:0008270">
    <property type="term" value="F:zinc ion binding"/>
    <property type="evidence" value="ECO:0007669"/>
    <property type="project" value="InterPro"/>
</dbReference>
<evidence type="ECO:0000256" key="1">
    <source>
        <dbReference type="ARBA" id="ARBA00007031"/>
    </source>
</evidence>
<reference evidence="3 5" key="3">
    <citation type="submission" date="2019-07" db="EMBL/GenBank/DDBJ databases">
        <title>Whole genome shotgun sequence of Methylobacterium oxalidis NBRC 107715.</title>
        <authorList>
            <person name="Hosoyama A."/>
            <person name="Uohara A."/>
            <person name="Ohji S."/>
            <person name="Ichikawa N."/>
        </authorList>
    </citation>
    <scope>NUCLEOTIDE SEQUENCE [LARGE SCALE GENOMIC DNA]</scope>
    <source>
        <strain evidence="3 5">NBRC 107715</strain>
    </source>
</reference>
<proteinExistence type="inferred from homology"/>
<comment type="caution">
    <text evidence="3">The sequence shown here is derived from an EMBL/GenBank/DDBJ whole genome shotgun (WGS) entry which is preliminary data.</text>
</comment>
<dbReference type="EMBL" id="BSPK01000025">
    <property type="protein sequence ID" value="GLS63666.1"/>
    <property type="molecule type" value="Genomic_DNA"/>
</dbReference>
<dbReference type="Gene3D" id="1.10.10.1550">
    <property type="entry name" value="ROS/MUCR transcriptional regulator protein"/>
    <property type="match status" value="1"/>
</dbReference>
<dbReference type="EMBL" id="BJZU01000052">
    <property type="protein sequence ID" value="GEP04841.1"/>
    <property type="molecule type" value="Genomic_DNA"/>
</dbReference>
<evidence type="ECO:0000313" key="6">
    <source>
        <dbReference type="Proteomes" id="UP001156856"/>
    </source>
</evidence>
<accession>A0A512J4F8</accession>
<evidence type="ECO:0000313" key="4">
    <source>
        <dbReference type="EMBL" id="GLS63666.1"/>
    </source>
</evidence>
<reference evidence="4" key="4">
    <citation type="submission" date="2023-01" db="EMBL/GenBank/DDBJ databases">
        <title>Draft genome sequence of Methylobacterium oxalidis strain NBRC 107715.</title>
        <authorList>
            <person name="Sun Q."/>
            <person name="Mori K."/>
        </authorList>
    </citation>
    <scope>NUCLEOTIDE SEQUENCE</scope>
    <source>
        <strain evidence="4">NBRC 107715</strain>
    </source>
</reference>
<name>A0A512J4F8_9HYPH</name>